<feature type="transmembrane region" description="Helical" evidence="1">
    <location>
        <begin position="6"/>
        <end position="24"/>
    </location>
</feature>
<dbReference type="RefSeq" id="WP_006878735.1">
    <property type="nucleotide sequence ID" value="NZ_AEVS01000045.1"/>
</dbReference>
<proteinExistence type="predicted"/>
<dbReference type="Proteomes" id="UP000004371">
    <property type="component" value="Unassembled WGS sequence"/>
</dbReference>
<accession>E8LSD9</accession>
<sequence length="88" mass="9527">MKKETLSGLVASLIGLFGLIYLLAGDSHFPVVQWPYQALQGLVFSLVWGFGVAESIGYAYAILLTVAVCIICFAIGHKLARLVVNSRK</sequence>
<reference evidence="2 3" key="1">
    <citation type="journal article" date="2012" name="Int. J. Syst. Evol. Microbiol.">
        <title>Vibrio caribbeanicus sp. nov., isolated from the marine sponge Scleritoderma cyanea.</title>
        <authorList>
            <person name="Hoffmann M."/>
            <person name="Monday S.R."/>
            <person name="Allard M.W."/>
            <person name="Strain E.A."/>
            <person name="Whittaker P."/>
            <person name="Naum M."/>
            <person name="McCarthy P.J."/>
            <person name="Lopez J.V."/>
            <person name="Fischer M."/>
            <person name="Brown E.W."/>
        </authorList>
    </citation>
    <scope>NUCLEOTIDE SEQUENCE [LARGE SCALE GENOMIC DNA]</scope>
    <source>
        <strain evidence="2 3">LMG 20546</strain>
    </source>
</reference>
<gene>
    <name evidence="2" type="ORF">VIBR0546_15641</name>
</gene>
<keyword evidence="1" id="KW-1133">Transmembrane helix</keyword>
<dbReference type="EMBL" id="AEVS01000045">
    <property type="protein sequence ID" value="EGA66386.1"/>
    <property type="molecule type" value="Genomic_DNA"/>
</dbReference>
<evidence type="ECO:0000313" key="2">
    <source>
        <dbReference type="EMBL" id="EGA66386.1"/>
    </source>
</evidence>
<dbReference type="eggNOG" id="ENOG502ZI3E">
    <property type="taxonomic scope" value="Bacteria"/>
</dbReference>
<evidence type="ECO:0000313" key="3">
    <source>
        <dbReference type="Proteomes" id="UP000004371"/>
    </source>
</evidence>
<organism evidence="2 3">
    <name type="scientific">Vibrio brasiliensis LMG 20546</name>
    <dbReference type="NCBI Taxonomy" id="945543"/>
    <lineage>
        <taxon>Bacteria</taxon>
        <taxon>Pseudomonadati</taxon>
        <taxon>Pseudomonadota</taxon>
        <taxon>Gammaproteobacteria</taxon>
        <taxon>Vibrionales</taxon>
        <taxon>Vibrionaceae</taxon>
        <taxon>Vibrio</taxon>
        <taxon>Vibrio oreintalis group</taxon>
    </lineage>
</organism>
<feature type="transmembrane region" description="Helical" evidence="1">
    <location>
        <begin position="59"/>
        <end position="80"/>
    </location>
</feature>
<name>E8LSD9_9VIBR</name>
<dbReference type="OrthoDB" id="6659017at2"/>
<keyword evidence="3" id="KW-1185">Reference proteome</keyword>
<comment type="caution">
    <text evidence="2">The sequence shown here is derived from an EMBL/GenBank/DDBJ whole genome shotgun (WGS) entry which is preliminary data.</text>
</comment>
<evidence type="ECO:0000256" key="1">
    <source>
        <dbReference type="SAM" id="Phobius"/>
    </source>
</evidence>
<dbReference type="STRING" id="945543.VIBR0546_15641"/>
<protein>
    <submittedName>
        <fullName evidence="2">Uncharacterized protein</fullName>
    </submittedName>
</protein>
<keyword evidence="1" id="KW-0472">Membrane</keyword>
<dbReference type="AlphaFoldDB" id="E8LSD9"/>
<keyword evidence="1" id="KW-0812">Transmembrane</keyword>